<feature type="domain" description="Fatty acyl-CoA reductase C-terminal" evidence="1">
    <location>
        <begin position="6"/>
        <end position="98"/>
    </location>
</feature>
<evidence type="ECO:0000259" key="1">
    <source>
        <dbReference type="Pfam" id="PF03015"/>
    </source>
</evidence>
<dbReference type="OrthoDB" id="429813at2759"/>
<keyword evidence="3" id="KW-1185">Reference proteome</keyword>
<dbReference type="GO" id="GO:0080019">
    <property type="term" value="F:alcohol-forming very long-chain fatty acyl-CoA reductase activity"/>
    <property type="evidence" value="ECO:0007669"/>
    <property type="project" value="InterPro"/>
</dbReference>
<dbReference type="OMA" id="MHESDDS"/>
<name>A0A087V002_STEMI</name>
<protein>
    <submittedName>
        <fullName evidence="2">Putative fatty acyl-CoA reductase</fullName>
    </submittedName>
</protein>
<organism evidence="2 3">
    <name type="scientific">Stegodyphus mimosarum</name>
    <name type="common">African social velvet spider</name>
    <dbReference type="NCBI Taxonomy" id="407821"/>
    <lineage>
        <taxon>Eukaryota</taxon>
        <taxon>Metazoa</taxon>
        <taxon>Ecdysozoa</taxon>
        <taxon>Arthropoda</taxon>
        <taxon>Chelicerata</taxon>
        <taxon>Arachnida</taxon>
        <taxon>Araneae</taxon>
        <taxon>Araneomorphae</taxon>
        <taxon>Entelegynae</taxon>
        <taxon>Eresoidea</taxon>
        <taxon>Eresidae</taxon>
        <taxon>Stegodyphus</taxon>
    </lineage>
</organism>
<dbReference type="GO" id="GO:0035336">
    <property type="term" value="P:long-chain fatty-acyl-CoA metabolic process"/>
    <property type="evidence" value="ECO:0007669"/>
    <property type="project" value="TreeGrafter"/>
</dbReference>
<accession>A0A087V002</accession>
<dbReference type="Pfam" id="PF03015">
    <property type="entry name" value="Sterile"/>
    <property type="match status" value="1"/>
</dbReference>
<evidence type="ECO:0000313" key="3">
    <source>
        <dbReference type="Proteomes" id="UP000054359"/>
    </source>
</evidence>
<dbReference type="InterPro" id="IPR033640">
    <property type="entry name" value="FAR_C"/>
</dbReference>
<proteinExistence type="predicted"/>
<dbReference type="STRING" id="407821.A0A087V002"/>
<dbReference type="InterPro" id="IPR026055">
    <property type="entry name" value="FAR"/>
</dbReference>
<dbReference type="GO" id="GO:0005777">
    <property type="term" value="C:peroxisome"/>
    <property type="evidence" value="ECO:0007669"/>
    <property type="project" value="TreeGrafter"/>
</dbReference>
<reference evidence="2 3" key="1">
    <citation type="submission" date="2013-11" db="EMBL/GenBank/DDBJ databases">
        <title>Genome sequencing of Stegodyphus mimosarum.</title>
        <authorList>
            <person name="Bechsgaard J."/>
        </authorList>
    </citation>
    <scope>NUCLEOTIDE SEQUENCE [LARGE SCALE GENOMIC DNA]</scope>
</reference>
<dbReference type="PANTHER" id="PTHR11011:SF45">
    <property type="entry name" value="FATTY ACYL-COA REDUCTASE CG8306-RELATED"/>
    <property type="match status" value="1"/>
</dbReference>
<dbReference type="Proteomes" id="UP000054359">
    <property type="component" value="Unassembled WGS sequence"/>
</dbReference>
<gene>
    <name evidence="2" type="ORF">X975_00843</name>
</gene>
<feature type="non-terminal residue" evidence="2">
    <location>
        <position position="110"/>
    </location>
</feature>
<evidence type="ECO:0000313" key="2">
    <source>
        <dbReference type="EMBL" id="KFM82941.1"/>
    </source>
</evidence>
<dbReference type="AlphaFoldDB" id="A0A087V002"/>
<sequence length="110" mass="13424">MCTFFYHYVPAAILDGAFLMRKKRFEMVNFYRRIHGIMDNLQHYTTHRFVFRTPNMQRLISLAAPEDVQMFPLDQSQLNWKRYIENYVLGVRRYYMHESDDSLLASRRCM</sequence>
<dbReference type="PANTHER" id="PTHR11011">
    <property type="entry name" value="MALE STERILITY PROTEIN 2-RELATED"/>
    <property type="match status" value="1"/>
</dbReference>
<dbReference type="CDD" id="cd09071">
    <property type="entry name" value="FAR_C"/>
    <property type="match status" value="1"/>
</dbReference>
<dbReference type="EMBL" id="KK122533">
    <property type="protein sequence ID" value="KFM82941.1"/>
    <property type="molecule type" value="Genomic_DNA"/>
</dbReference>